<comment type="caution">
    <text evidence="1">The sequence shown here is derived from an EMBL/GenBank/DDBJ whole genome shotgun (WGS) entry which is preliminary data.</text>
</comment>
<gene>
    <name evidence="1" type="ORF">KDK92_03855</name>
</gene>
<proteinExistence type="predicted"/>
<reference evidence="1" key="2">
    <citation type="submission" date="2021-04" db="EMBL/GenBank/DDBJ databases">
        <authorList>
            <person name="Dong X."/>
        </authorList>
    </citation>
    <scope>NUCLEOTIDE SEQUENCE</scope>
    <source>
        <strain evidence="1">ZWT</strain>
    </source>
</reference>
<accession>A0A9J6P0B7</accession>
<evidence type="ECO:0000313" key="1">
    <source>
        <dbReference type="EMBL" id="MCM1988864.1"/>
    </source>
</evidence>
<name>A0A9J6P0B7_9CLOT</name>
<sequence length="83" mass="9242">MNKKTYVFSTKETPKLTEVGGKALALIETTNAGFPVPEGIALSVSFFDEWLKDIKSSNEWKALLDDTTKVNCDLVKSKVDMTR</sequence>
<protein>
    <recommendedName>
        <fullName evidence="3">Pyruvate, water dikinase</fullName>
    </recommendedName>
</protein>
<dbReference type="Gene3D" id="3.30.1490.20">
    <property type="entry name" value="ATP-grasp fold, A domain"/>
    <property type="match status" value="1"/>
</dbReference>
<dbReference type="SUPFAM" id="SSF56059">
    <property type="entry name" value="Glutathione synthetase ATP-binding domain-like"/>
    <property type="match status" value="1"/>
</dbReference>
<dbReference type="AlphaFoldDB" id="A0A9J6P0B7"/>
<dbReference type="EMBL" id="JAGSOJ010000001">
    <property type="protein sequence ID" value="MCM1988864.1"/>
    <property type="molecule type" value="Genomic_DNA"/>
</dbReference>
<keyword evidence="2" id="KW-1185">Reference proteome</keyword>
<reference evidence="1" key="1">
    <citation type="journal article" date="2021" name="mSystems">
        <title>Bacteria and Archaea Synergistically Convert Glycine Betaine to Biogenic Methane in the Formosa Cold Seep of the South China Sea.</title>
        <authorList>
            <person name="Li L."/>
            <person name="Zhang W."/>
            <person name="Zhang S."/>
            <person name="Song L."/>
            <person name="Sun Q."/>
            <person name="Zhang H."/>
            <person name="Xiang H."/>
            <person name="Dong X."/>
        </authorList>
    </citation>
    <scope>NUCLEOTIDE SEQUENCE</scope>
    <source>
        <strain evidence="1">ZWT</strain>
    </source>
</reference>
<organism evidence="1 2">
    <name type="scientific">Oceanirhabdus seepicola</name>
    <dbReference type="NCBI Taxonomy" id="2828781"/>
    <lineage>
        <taxon>Bacteria</taxon>
        <taxon>Bacillati</taxon>
        <taxon>Bacillota</taxon>
        <taxon>Clostridia</taxon>
        <taxon>Eubacteriales</taxon>
        <taxon>Clostridiaceae</taxon>
        <taxon>Oceanirhabdus</taxon>
    </lineage>
</organism>
<evidence type="ECO:0008006" key="3">
    <source>
        <dbReference type="Google" id="ProtNLM"/>
    </source>
</evidence>
<evidence type="ECO:0000313" key="2">
    <source>
        <dbReference type="Proteomes" id="UP001056429"/>
    </source>
</evidence>
<dbReference type="InterPro" id="IPR013815">
    <property type="entry name" value="ATP_grasp_subdomain_1"/>
</dbReference>
<dbReference type="Proteomes" id="UP001056429">
    <property type="component" value="Unassembled WGS sequence"/>
</dbReference>
<dbReference type="RefSeq" id="WP_250857730.1">
    <property type="nucleotide sequence ID" value="NZ_JAGSOJ010000001.1"/>
</dbReference>
<dbReference type="GO" id="GO:0005524">
    <property type="term" value="F:ATP binding"/>
    <property type="evidence" value="ECO:0007669"/>
    <property type="project" value="InterPro"/>
</dbReference>